<dbReference type="SUPFAM" id="SSF53955">
    <property type="entry name" value="Lysozyme-like"/>
    <property type="match status" value="1"/>
</dbReference>
<comment type="similarity">
    <text evidence="7">Belongs to the glycosyl hydrolase 24 family.</text>
</comment>
<keyword evidence="2 7" id="KW-0929">Antimicrobial</keyword>
<dbReference type="HAMAP" id="MF_04136">
    <property type="entry name" value="SAR_ENDOLYSIN"/>
    <property type="match status" value="1"/>
</dbReference>
<dbReference type="InterPro" id="IPR051018">
    <property type="entry name" value="Bacteriophage_GH24"/>
</dbReference>
<keyword evidence="4 7" id="KW-0378">Hydrolase</keyword>
<dbReference type="InterPro" id="IPR043688">
    <property type="entry name" value="SAR_endolysin-like"/>
</dbReference>
<dbReference type="CDD" id="cd00737">
    <property type="entry name" value="lyz_endolysin_autolysin"/>
    <property type="match status" value="1"/>
</dbReference>
<dbReference type="GO" id="GO:0042742">
    <property type="term" value="P:defense response to bacterium"/>
    <property type="evidence" value="ECO:0007669"/>
    <property type="project" value="UniProtKB-KW"/>
</dbReference>
<accession>A0A951UPK8</accession>
<evidence type="ECO:0000256" key="1">
    <source>
        <dbReference type="ARBA" id="ARBA00000632"/>
    </source>
</evidence>
<comment type="catalytic activity">
    <reaction evidence="1 7">
        <text>Hydrolysis of (1-&gt;4)-beta-linkages between N-acetylmuramic acid and N-acetyl-D-glucosamine residues in a peptidoglycan and between N-acetyl-D-glucosamine residues in chitodextrins.</text>
        <dbReference type="EC" id="3.2.1.17"/>
    </reaction>
</comment>
<evidence type="ECO:0000256" key="3">
    <source>
        <dbReference type="ARBA" id="ARBA00022638"/>
    </source>
</evidence>
<evidence type="ECO:0000313" key="8">
    <source>
        <dbReference type="EMBL" id="MBW4660934.1"/>
    </source>
</evidence>
<dbReference type="Gene3D" id="1.10.530.40">
    <property type="match status" value="1"/>
</dbReference>
<dbReference type="InterPro" id="IPR034690">
    <property type="entry name" value="Endolysin_T4_type"/>
</dbReference>
<dbReference type="EMBL" id="JAHHHD010000028">
    <property type="protein sequence ID" value="MBW4660934.1"/>
    <property type="molecule type" value="Genomic_DNA"/>
</dbReference>
<evidence type="ECO:0000256" key="2">
    <source>
        <dbReference type="ARBA" id="ARBA00022529"/>
    </source>
</evidence>
<comment type="caution">
    <text evidence="8">The sequence shown here is derived from an EMBL/GenBank/DDBJ whole genome shotgun (WGS) entry which is preliminary data.</text>
</comment>
<dbReference type="Proteomes" id="UP000757435">
    <property type="component" value="Unassembled WGS sequence"/>
</dbReference>
<dbReference type="InterPro" id="IPR023347">
    <property type="entry name" value="Lysozyme_dom_sf"/>
</dbReference>
<dbReference type="Pfam" id="PF00959">
    <property type="entry name" value="Phage_lysozyme"/>
    <property type="match status" value="1"/>
</dbReference>
<dbReference type="GO" id="GO:0031640">
    <property type="term" value="P:killing of cells of another organism"/>
    <property type="evidence" value="ECO:0007669"/>
    <property type="project" value="UniProtKB-KW"/>
</dbReference>
<dbReference type="InterPro" id="IPR023346">
    <property type="entry name" value="Lysozyme-like_dom_sf"/>
</dbReference>
<evidence type="ECO:0000256" key="6">
    <source>
        <dbReference type="ARBA" id="ARBA00023295"/>
    </source>
</evidence>
<gene>
    <name evidence="8" type="ORF">KME15_19845</name>
</gene>
<dbReference type="GO" id="GO:0016998">
    <property type="term" value="P:cell wall macromolecule catabolic process"/>
    <property type="evidence" value="ECO:0007669"/>
    <property type="project" value="InterPro"/>
</dbReference>
<dbReference type="EC" id="3.2.1.17" evidence="7"/>
<dbReference type="AlphaFoldDB" id="A0A951UPK8"/>
<dbReference type="PANTHER" id="PTHR38107">
    <property type="match status" value="1"/>
</dbReference>
<sequence>MLKDGKPFSAADVPRSGAIGAAGLELIKSFEGCVLDAYQDVVGVWTIGYGSTGAHVYPGQSITQEQAEALLKKDLERFEAAIGWMVTAPINGNQRDSLISFAFNLGEGALQGSTLLWRLNQGDYAGAADQFPRWANAGGEQLAGLVRRRKAERSLFLSQNYTQYL</sequence>
<evidence type="ECO:0000256" key="7">
    <source>
        <dbReference type="RuleBase" id="RU003788"/>
    </source>
</evidence>
<proteinExistence type="inferred from homology"/>
<name>A0A951UPK8_9CYAN</name>
<dbReference type="InterPro" id="IPR033907">
    <property type="entry name" value="Endolysin_autolysin"/>
</dbReference>
<reference evidence="8" key="2">
    <citation type="journal article" date="2022" name="Microbiol. Resour. Announc.">
        <title>Metagenome Sequencing to Explore Phylogenomics of Terrestrial Cyanobacteria.</title>
        <authorList>
            <person name="Ward R.D."/>
            <person name="Stajich J.E."/>
            <person name="Johansen J.R."/>
            <person name="Huntemann M."/>
            <person name="Clum A."/>
            <person name="Foster B."/>
            <person name="Foster B."/>
            <person name="Roux S."/>
            <person name="Palaniappan K."/>
            <person name="Varghese N."/>
            <person name="Mukherjee S."/>
            <person name="Reddy T.B.K."/>
            <person name="Daum C."/>
            <person name="Copeland A."/>
            <person name="Chen I.A."/>
            <person name="Ivanova N.N."/>
            <person name="Kyrpides N.C."/>
            <person name="Shapiro N."/>
            <person name="Eloe-Fadrosh E.A."/>
            <person name="Pietrasiak N."/>
        </authorList>
    </citation>
    <scope>NUCLEOTIDE SEQUENCE</scope>
    <source>
        <strain evidence="8">UHER 2000/2452</strain>
    </source>
</reference>
<organism evidence="8 9">
    <name type="scientific">Drouetiella hepatica Uher 2000/2452</name>
    <dbReference type="NCBI Taxonomy" id="904376"/>
    <lineage>
        <taxon>Bacteria</taxon>
        <taxon>Bacillati</taxon>
        <taxon>Cyanobacteriota</taxon>
        <taxon>Cyanophyceae</taxon>
        <taxon>Oculatellales</taxon>
        <taxon>Oculatellaceae</taxon>
        <taxon>Drouetiella</taxon>
    </lineage>
</organism>
<dbReference type="HAMAP" id="MF_04110">
    <property type="entry name" value="ENDOLYSIN_T4"/>
    <property type="match status" value="1"/>
</dbReference>
<evidence type="ECO:0000256" key="4">
    <source>
        <dbReference type="ARBA" id="ARBA00022801"/>
    </source>
</evidence>
<protein>
    <recommendedName>
        <fullName evidence="7">Lysozyme</fullName>
        <ecNumber evidence="7">3.2.1.17</ecNumber>
    </recommendedName>
</protein>
<dbReference type="PANTHER" id="PTHR38107:SF3">
    <property type="entry name" value="LYSOZYME RRRD-RELATED"/>
    <property type="match status" value="1"/>
</dbReference>
<keyword evidence="3 7" id="KW-0081">Bacteriolytic enzyme</keyword>
<keyword evidence="5" id="KW-1035">Host cytoplasm</keyword>
<evidence type="ECO:0000256" key="5">
    <source>
        <dbReference type="ARBA" id="ARBA00023200"/>
    </source>
</evidence>
<reference evidence="8" key="1">
    <citation type="submission" date="2021-05" db="EMBL/GenBank/DDBJ databases">
        <authorList>
            <person name="Pietrasiak N."/>
            <person name="Ward R."/>
            <person name="Stajich J.E."/>
            <person name="Kurbessoian T."/>
        </authorList>
    </citation>
    <scope>NUCLEOTIDE SEQUENCE</scope>
    <source>
        <strain evidence="8">UHER 2000/2452</strain>
    </source>
</reference>
<keyword evidence="6 7" id="KW-0326">Glycosidase</keyword>
<dbReference type="GO" id="GO:0009253">
    <property type="term" value="P:peptidoglycan catabolic process"/>
    <property type="evidence" value="ECO:0007669"/>
    <property type="project" value="InterPro"/>
</dbReference>
<dbReference type="GO" id="GO:0003796">
    <property type="term" value="F:lysozyme activity"/>
    <property type="evidence" value="ECO:0007669"/>
    <property type="project" value="UniProtKB-EC"/>
</dbReference>
<evidence type="ECO:0000313" key="9">
    <source>
        <dbReference type="Proteomes" id="UP000757435"/>
    </source>
</evidence>
<dbReference type="InterPro" id="IPR002196">
    <property type="entry name" value="Glyco_hydro_24"/>
</dbReference>